<evidence type="ECO:0000313" key="3">
    <source>
        <dbReference type="Proteomes" id="UP000044071"/>
    </source>
</evidence>
<name>A0A078L3G7_9GAMM</name>
<dbReference type="OrthoDB" id="486431at2"/>
<protein>
    <submittedName>
        <fullName evidence="2">Uncharacterized protein</fullName>
    </submittedName>
</protein>
<gene>
    <name evidence="2" type="ORF">BN59_02793</name>
</gene>
<reference evidence="2 3" key="1">
    <citation type="submission" date="2014-06" db="EMBL/GenBank/DDBJ databases">
        <authorList>
            <person name="Urmite Genomes Urmite Genomes"/>
        </authorList>
    </citation>
    <scope>NUCLEOTIDE SEQUENCE [LARGE SCALE GENOMIC DNA]</scope>
</reference>
<evidence type="ECO:0000256" key="1">
    <source>
        <dbReference type="SAM" id="Phobius"/>
    </source>
</evidence>
<sequence>MTLFDEIKTRLIIIAATTFVVIAIILLIYSIHLKNQLIDSYQLSFKLWESQKPNNYLLNYSSRGCEYTVKVTDGVPKIIKPTALNNINCVYTPQWLEAKQPMTALFKDLLQLNYPNCGPNGCICDNINYLTLSFDKSLGYIQSWKETNSGRFNPYLTAGSLSLACTLIYAEPIDFSVDIRPI</sequence>
<evidence type="ECO:0000313" key="2">
    <source>
        <dbReference type="EMBL" id="CDZ78483.1"/>
    </source>
</evidence>
<proteinExistence type="predicted"/>
<keyword evidence="1" id="KW-0812">Transmembrane</keyword>
<dbReference type="RefSeq" id="WP_044011624.1">
    <property type="nucleotide sequence ID" value="NZ_CCVW01000003.1"/>
</dbReference>
<organism evidence="2 3">
    <name type="scientific">Legionella massiliensis</name>
    <dbReference type="NCBI Taxonomy" id="1034943"/>
    <lineage>
        <taxon>Bacteria</taxon>
        <taxon>Pseudomonadati</taxon>
        <taxon>Pseudomonadota</taxon>
        <taxon>Gammaproteobacteria</taxon>
        <taxon>Legionellales</taxon>
        <taxon>Legionellaceae</taxon>
        <taxon>Legionella</taxon>
    </lineage>
</organism>
<feature type="transmembrane region" description="Helical" evidence="1">
    <location>
        <begin position="12"/>
        <end position="31"/>
    </location>
</feature>
<keyword evidence="1" id="KW-1133">Transmembrane helix</keyword>
<dbReference type="EMBL" id="CCSB01000003">
    <property type="protein sequence ID" value="CDZ78483.1"/>
    <property type="molecule type" value="Genomic_DNA"/>
</dbReference>
<dbReference type="STRING" id="1034943.BN59_02793"/>
<dbReference type="AlphaFoldDB" id="A0A078L3G7"/>
<keyword evidence="1" id="KW-0472">Membrane</keyword>
<keyword evidence="3" id="KW-1185">Reference proteome</keyword>
<dbReference type="Proteomes" id="UP000044071">
    <property type="component" value="Unassembled WGS sequence"/>
</dbReference>
<accession>A0A078L3G7</accession>